<protein>
    <submittedName>
        <fullName evidence="8">YihY/virulence factor BrkB family protein</fullName>
    </submittedName>
</protein>
<reference evidence="8" key="1">
    <citation type="submission" date="2021-04" db="EMBL/GenBank/DDBJ databases">
        <title>Sequencing of actinobacteria type strains.</title>
        <authorList>
            <person name="Nguyen G.-S."/>
            <person name="Wentzel A."/>
        </authorList>
    </citation>
    <scope>NUCLEOTIDE SEQUENCE</scope>
    <source>
        <strain evidence="8">DSM 42095</strain>
    </source>
</reference>
<name>A0A8T4IM42_9ACTN</name>
<feature type="transmembrane region" description="Helical" evidence="7">
    <location>
        <begin position="189"/>
        <end position="209"/>
    </location>
</feature>
<sequence>MDWLTRLPVIGPAAAWLFRTRVWRVYEHLDARKWTRLAAAITFTSFLALFPMLAVGAAVGAALLSDAQMDSVRQWTADQFPGLADELDLQSLVDHAGTVGVVAGALLLFTGAGWVGSLRESLRALWDLEEDPGNPFLLKAKDLGALVGLGAVGLVSLGGSAFSVTAVSWVAERMGLVEGGLGTVLLRTAAYAAAGAANFVLLAYMLTLLPGVRPPRRETVVACLTGAVGFELLKLLLGGYLKGVAAKSMYGAFGVPVALLLWISFMAKLLLFCAAWTAAPSRSAAVLAEAEAAEQRDGDGDGEGGTGGAGSGGPAPGSTRAAPGPSGPVSPAAGAAAAATDRTAASDGAPRTRPWPAGRERPR</sequence>
<feature type="transmembrane region" description="Helical" evidence="7">
    <location>
        <begin position="96"/>
        <end position="115"/>
    </location>
</feature>
<evidence type="ECO:0000256" key="1">
    <source>
        <dbReference type="ARBA" id="ARBA00004651"/>
    </source>
</evidence>
<dbReference type="PANTHER" id="PTHR30213">
    <property type="entry name" value="INNER MEMBRANE PROTEIN YHJD"/>
    <property type="match status" value="1"/>
</dbReference>
<dbReference type="EMBL" id="JAGSMN010000011">
    <property type="protein sequence ID" value="MBR7671573.1"/>
    <property type="molecule type" value="Genomic_DNA"/>
</dbReference>
<feature type="transmembrane region" description="Helical" evidence="7">
    <location>
        <begin position="221"/>
        <end position="241"/>
    </location>
</feature>
<dbReference type="Pfam" id="PF03631">
    <property type="entry name" value="Virul_fac_BrkB"/>
    <property type="match status" value="1"/>
</dbReference>
<feature type="transmembrane region" description="Helical" evidence="7">
    <location>
        <begin position="143"/>
        <end position="169"/>
    </location>
</feature>
<keyword evidence="5 7" id="KW-0472">Membrane</keyword>
<keyword evidence="9" id="KW-1185">Reference proteome</keyword>
<evidence type="ECO:0000256" key="6">
    <source>
        <dbReference type="SAM" id="MobiDB-lite"/>
    </source>
</evidence>
<accession>A0A8T4IM42</accession>
<comment type="subcellular location">
    <subcellularLocation>
        <location evidence="1">Cell membrane</location>
        <topology evidence="1">Multi-pass membrane protein</topology>
    </subcellularLocation>
</comment>
<dbReference type="GO" id="GO:0005886">
    <property type="term" value="C:plasma membrane"/>
    <property type="evidence" value="ECO:0007669"/>
    <property type="project" value="UniProtKB-SubCell"/>
</dbReference>
<feature type="region of interest" description="Disordered" evidence="6">
    <location>
        <begin position="290"/>
        <end position="363"/>
    </location>
</feature>
<organism evidence="8 9">
    <name type="scientific">Streptomyces daliensis</name>
    <dbReference type="NCBI Taxonomy" id="299421"/>
    <lineage>
        <taxon>Bacteria</taxon>
        <taxon>Bacillati</taxon>
        <taxon>Actinomycetota</taxon>
        <taxon>Actinomycetes</taxon>
        <taxon>Kitasatosporales</taxon>
        <taxon>Streptomycetaceae</taxon>
        <taxon>Streptomyces</taxon>
    </lineage>
</organism>
<feature type="compositionally biased region" description="Low complexity" evidence="6">
    <location>
        <begin position="316"/>
        <end position="349"/>
    </location>
</feature>
<keyword evidence="3 7" id="KW-0812">Transmembrane</keyword>
<feature type="transmembrane region" description="Helical" evidence="7">
    <location>
        <begin position="253"/>
        <end position="276"/>
    </location>
</feature>
<dbReference type="InterPro" id="IPR017039">
    <property type="entry name" value="Virul_fac_BrkB"/>
</dbReference>
<dbReference type="Proteomes" id="UP000675554">
    <property type="component" value="Unassembled WGS sequence"/>
</dbReference>
<evidence type="ECO:0000313" key="9">
    <source>
        <dbReference type="Proteomes" id="UP000675554"/>
    </source>
</evidence>
<evidence type="ECO:0000313" key="8">
    <source>
        <dbReference type="EMBL" id="MBR7671573.1"/>
    </source>
</evidence>
<evidence type="ECO:0000256" key="3">
    <source>
        <dbReference type="ARBA" id="ARBA00022692"/>
    </source>
</evidence>
<proteinExistence type="predicted"/>
<evidence type="ECO:0000256" key="2">
    <source>
        <dbReference type="ARBA" id="ARBA00022475"/>
    </source>
</evidence>
<comment type="caution">
    <text evidence="8">The sequence shown here is derived from an EMBL/GenBank/DDBJ whole genome shotgun (WGS) entry which is preliminary data.</text>
</comment>
<gene>
    <name evidence="8" type="ORF">KDA82_00660</name>
</gene>
<keyword evidence="2" id="KW-1003">Cell membrane</keyword>
<dbReference type="PANTHER" id="PTHR30213:SF1">
    <property type="entry name" value="INNER MEMBRANE PROTEIN YHJD"/>
    <property type="match status" value="1"/>
</dbReference>
<evidence type="ECO:0000256" key="7">
    <source>
        <dbReference type="SAM" id="Phobius"/>
    </source>
</evidence>
<feature type="compositionally biased region" description="Gly residues" evidence="6">
    <location>
        <begin position="303"/>
        <end position="315"/>
    </location>
</feature>
<evidence type="ECO:0000256" key="4">
    <source>
        <dbReference type="ARBA" id="ARBA00022989"/>
    </source>
</evidence>
<feature type="transmembrane region" description="Helical" evidence="7">
    <location>
        <begin position="37"/>
        <end position="64"/>
    </location>
</feature>
<dbReference type="AlphaFoldDB" id="A0A8T4IM42"/>
<keyword evidence="4 7" id="KW-1133">Transmembrane helix</keyword>
<evidence type="ECO:0000256" key="5">
    <source>
        <dbReference type="ARBA" id="ARBA00023136"/>
    </source>
</evidence>